<feature type="region of interest" description="Disordered" evidence="1">
    <location>
        <begin position="323"/>
        <end position="346"/>
    </location>
</feature>
<evidence type="ECO:0000259" key="2">
    <source>
        <dbReference type="PROSITE" id="PS50235"/>
    </source>
</evidence>
<dbReference type="PROSITE" id="PS00972">
    <property type="entry name" value="USP_1"/>
    <property type="match status" value="1"/>
</dbReference>
<dbReference type="AlphaFoldDB" id="A0AAD3HEM8"/>
<dbReference type="PANTHER" id="PTHR24006:SF827">
    <property type="entry name" value="UBIQUITIN CARBOXYL-TERMINAL HYDROLASE 34"/>
    <property type="match status" value="1"/>
</dbReference>
<dbReference type="InterPro" id="IPR050164">
    <property type="entry name" value="Peptidase_C19"/>
</dbReference>
<dbReference type="PROSITE" id="PS50235">
    <property type="entry name" value="USP_3"/>
    <property type="match status" value="1"/>
</dbReference>
<dbReference type="SUPFAM" id="SSF54001">
    <property type="entry name" value="Cysteine proteinases"/>
    <property type="match status" value="1"/>
</dbReference>
<feature type="compositionally biased region" description="Basic and acidic residues" evidence="1">
    <location>
        <begin position="277"/>
        <end position="288"/>
    </location>
</feature>
<feature type="compositionally biased region" description="Polar residues" evidence="1">
    <location>
        <begin position="323"/>
        <end position="332"/>
    </location>
</feature>
<dbReference type="InterPro" id="IPR028889">
    <property type="entry name" value="USP"/>
</dbReference>
<dbReference type="PANTHER" id="PTHR24006">
    <property type="entry name" value="UBIQUITIN CARBOXYL-TERMINAL HYDROLASE"/>
    <property type="match status" value="1"/>
</dbReference>
<evidence type="ECO:0000313" key="3">
    <source>
        <dbReference type="EMBL" id="GFH60198.1"/>
    </source>
</evidence>
<dbReference type="Gene3D" id="3.90.70.10">
    <property type="entry name" value="Cysteine proteinases"/>
    <property type="match status" value="2"/>
</dbReference>
<dbReference type="Proteomes" id="UP001054902">
    <property type="component" value="Unassembled WGS sequence"/>
</dbReference>
<protein>
    <recommendedName>
        <fullName evidence="2">USP domain-containing protein</fullName>
    </recommendedName>
</protein>
<dbReference type="GO" id="GO:0004843">
    <property type="term" value="F:cysteine-type deubiquitinase activity"/>
    <property type="evidence" value="ECO:0007669"/>
    <property type="project" value="InterPro"/>
</dbReference>
<proteinExistence type="predicted"/>
<evidence type="ECO:0000256" key="1">
    <source>
        <dbReference type="SAM" id="MobiDB-lite"/>
    </source>
</evidence>
<sequence>MSAAVMTSPIPQEWDKDVIREEEYRNLLTTNVSFASNPIVAPRCADVNFQNEGSENESSCADYDIQGEAMDNDSSCLENNDDGVLEMAEQAEEVGPLHHENENKTDCLEENVDCNLEEHSISNDTQEQVASNQQSSAEDTTPMSPPVLSTTNISHRGLRNLGNTCYLNSAMQLLMGVGGFSKDIIDSYQKDQARDDESCSMRDALALFFLSMQQQPSQSPNENDLYQNAGDPSELKKVIDEKTSLFEGFWQQDAHEFLNTILDLLHDELDSDENDDETKNDSDEKSIKTEATVDCNSEDEQFQSPMNDNDFVFVDAVPSSSLNISNHTMDTNDTSEREHKKARHSSASTLTKALSFSDLGYRGISSLLHGDSEDLTTEMVETYSLCQEIPTSTAESFQGSDVENPSENSSMATESVDKSEDSTSKEKPLWNPCNIVDNYFTTIIRTHLTCESCKFTRSKDEVYRNISIDVGQSNDACQENSIEEGLRNFFKTEKHELKCEKCFCEAAVVEKQIAKLPKALIIHLKRFIVDISDDYSSISYRKNDSPVELDNILSLRDNDNNSSLATSLTNDVTFPNHSQTEDDEIDAMSVESEVSYIDIQKKNQRYEIRGAVHHLGESAICGHYTADVLREEAWLRFNDAYVTSMGDNEMLTNGFQQSCYMVSYDLV</sequence>
<evidence type="ECO:0000313" key="4">
    <source>
        <dbReference type="Proteomes" id="UP001054902"/>
    </source>
</evidence>
<feature type="compositionally biased region" description="Basic and acidic residues" evidence="1">
    <location>
        <begin position="415"/>
        <end position="426"/>
    </location>
</feature>
<feature type="compositionally biased region" description="Polar residues" evidence="1">
    <location>
        <begin position="393"/>
        <end position="413"/>
    </location>
</feature>
<dbReference type="InterPro" id="IPR018200">
    <property type="entry name" value="USP_CS"/>
</dbReference>
<gene>
    <name evidence="3" type="ORF">CTEN210_16674</name>
</gene>
<dbReference type="GO" id="GO:0005829">
    <property type="term" value="C:cytosol"/>
    <property type="evidence" value="ECO:0007669"/>
    <property type="project" value="TreeGrafter"/>
</dbReference>
<dbReference type="GO" id="GO:0016579">
    <property type="term" value="P:protein deubiquitination"/>
    <property type="evidence" value="ECO:0007669"/>
    <property type="project" value="InterPro"/>
</dbReference>
<dbReference type="InterPro" id="IPR001394">
    <property type="entry name" value="Peptidase_C19_UCH"/>
</dbReference>
<feature type="region of interest" description="Disordered" evidence="1">
    <location>
        <begin position="393"/>
        <end position="426"/>
    </location>
</feature>
<dbReference type="Pfam" id="PF00443">
    <property type="entry name" value="UCH"/>
    <property type="match status" value="2"/>
</dbReference>
<dbReference type="GO" id="GO:0005634">
    <property type="term" value="C:nucleus"/>
    <property type="evidence" value="ECO:0007669"/>
    <property type="project" value="TreeGrafter"/>
</dbReference>
<feature type="region of interest" description="Disordered" evidence="1">
    <location>
        <begin position="271"/>
        <end position="293"/>
    </location>
</feature>
<dbReference type="EMBL" id="BLLK01000069">
    <property type="protein sequence ID" value="GFH60198.1"/>
    <property type="molecule type" value="Genomic_DNA"/>
</dbReference>
<dbReference type="InterPro" id="IPR038765">
    <property type="entry name" value="Papain-like_cys_pep_sf"/>
</dbReference>
<organism evidence="3 4">
    <name type="scientific">Chaetoceros tenuissimus</name>
    <dbReference type="NCBI Taxonomy" id="426638"/>
    <lineage>
        <taxon>Eukaryota</taxon>
        <taxon>Sar</taxon>
        <taxon>Stramenopiles</taxon>
        <taxon>Ochrophyta</taxon>
        <taxon>Bacillariophyta</taxon>
        <taxon>Coscinodiscophyceae</taxon>
        <taxon>Chaetocerotophycidae</taxon>
        <taxon>Chaetocerotales</taxon>
        <taxon>Chaetocerotaceae</taxon>
        <taxon>Chaetoceros</taxon>
    </lineage>
</organism>
<feature type="domain" description="USP" evidence="2">
    <location>
        <begin position="156"/>
        <end position="667"/>
    </location>
</feature>
<reference evidence="3 4" key="1">
    <citation type="journal article" date="2021" name="Sci. Rep.">
        <title>The genome of the diatom Chaetoceros tenuissimus carries an ancient integrated fragment of an extant virus.</title>
        <authorList>
            <person name="Hongo Y."/>
            <person name="Kimura K."/>
            <person name="Takaki Y."/>
            <person name="Yoshida Y."/>
            <person name="Baba S."/>
            <person name="Kobayashi G."/>
            <person name="Nagasaki K."/>
            <person name="Hano T."/>
            <person name="Tomaru Y."/>
        </authorList>
    </citation>
    <scope>NUCLEOTIDE SEQUENCE [LARGE SCALE GENOMIC DNA]</scope>
    <source>
        <strain evidence="3 4">NIES-3715</strain>
    </source>
</reference>
<name>A0AAD3HEM8_9STRA</name>
<keyword evidence="4" id="KW-1185">Reference proteome</keyword>
<accession>A0AAD3HEM8</accession>
<dbReference type="CDD" id="cd02257">
    <property type="entry name" value="Peptidase_C19"/>
    <property type="match status" value="1"/>
</dbReference>
<feature type="region of interest" description="Disordered" evidence="1">
    <location>
        <begin position="122"/>
        <end position="154"/>
    </location>
</feature>
<comment type="caution">
    <text evidence="3">The sequence shown here is derived from an EMBL/GenBank/DDBJ whole genome shotgun (WGS) entry which is preliminary data.</text>
</comment>